<protein>
    <recommendedName>
        <fullName evidence="3">Integrase catalytic domain-containing protein</fullName>
    </recommendedName>
</protein>
<accession>W0DNL6</accession>
<evidence type="ECO:0000313" key="1">
    <source>
        <dbReference type="EMBL" id="AHF00057.1"/>
    </source>
</evidence>
<dbReference type="EMBL" id="CP007029">
    <property type="protein sequence ID" value="AHF00057.1"/>
    <property type="molecule type" value="Genomic_DNA"/>
</dbReference>
<dbReference type="Proteomes" id="UP000005289">
    <property type="component" value="Chromosome"/>
</dbReference>
<name>W0DNL6_9GAMM</name>
<sequence length="57" mass="6510">MPALVDKAVIMIGRSRVCTATVTARTTRFDSAQHLKTTLENYRTVYNHHMPQKALQH</sequence>
<reference evidence="1 2" key="1">
    <citation type="submission" date="2013-12" db="EMBL/GenBank/DDBJ databases">
        <authorList>
            <consortium name="DOE Joint Genome Institute"/>
            <person name="Muyzer G."/>
            <person name="Huntemann M."/>
            <person name="Han J."/>
            <person name="Chen A."/>
            <person name="Kyrpides N."/>
            <person name="Mavromatis K."/>
            <person name="Markowitz V."/>
            <person name="Palaniappan K."/>
            <person name="Ivanova N."/>
            <person name="Schaumberg A."/>
            <person name="Pati A."/>
            <person name="Liolios K."/>
            <person name="Nordberg H.P."/>
            <person name="Cantor M.N."/>
            <person name="Hua S.X."/>
            <person name="Woyke T."/>
        </authorList>
    </citation>
    <scope>NUCLEOTIDE SEQUENCE [LARGE SCALE GENOMIC DNA]</scope>
    <source>
        <strain evidence="1 2">ARh 1</strain>
    </source>
</reference>
<evidence type="ECO:0000313" key="2">
    <source>
        <dbReference type="Proteomes" id="UP000005289"/>
    </source>
</evidence>
<evidence type="ECO:0008006" key="3">
    <source>
        <dbReference type="Google" id="ProtNLM"/>
    </source>
</evidence>
<dbReference type="STRING" id="713585.THITH_08135"/>
<organism evidence="1 2">
    <name type="scientific">Thioalkalivibrio paradoxus ARh 1</name>
    <dbReference type="NCBI Taxonomy" id="713585"/>
    <lineage>
        <taxon>Bacteria</taxon>
        <taxon>Pseudomonadati</taxon>
        <taxon>Pseudomonadota</taxon>
        <taxon>Gammaproteobacteria</taxon>
        <taxon>Chromatiales</taxon>
        <taxon>Ectothiorhodospiraceae</taxon>
        <taxon>Thioalkalivibrio</taxon>
    </lineage>
</organism>
<gene>
    <name evidence="1" type="ORF">THITH_08135</name>
</gene>
<keyword evidence="2" id="KW-1185">Reference proteome</keyword>
<proteinExistence type="predicted"/>
<dbReference type="AlphaFoldDB" id="W0DNL6"/>
<dbReference type="KEGG" id="tti:THITH_08135"/>
<dbReference type="HOGENOM" id="CLU_2995277_0_0_6"/>